<name>A0A4S4AR86_9RHOO</name>
<feature type="region of interest" description="Disordered" evidence="1">
    <location>
        <begin position="1"/>
        <end position="32"/>
    </location>
</feature>
<reference evidence="2 3" key="1">
    <citation type="submission" date="2019-04" db="EMBL/GenBank/DDBJ databases">
        <title>Azoarcus nasutitermitis sp. nov. isolated from termite nest.</title>
        <authorList>
            <person name="Lin S.-Y."/>
            <person name="Hameed A."/>
            <person name="Hsu Y.-H."/>
            <person name="Young C.-C."/>
        </authorList>
    </citation>
    <scope>NUCLEOTIDE SEQUENCE [LARGE SCALE GENOMIC DNA]</scope>
    <source>
        <strain evidence="2 3">CC-YHH838</strain>
    </source>
</reference>
<evidence type="ECO:0000313" key="2">
    <source>
        <dbReference type="EMBL" id="THF62313.1"/>
    </source>
</evidence>
<protein>
    <submittedName>
        <fullName evidence="2">YfiR family protein</fullName>
    </submittedName>
</protein>
<gene>
    <name evidence="2" type="ORF">E6C76_18495</name>
</gene>
<dbReference type="EMBL" id="SSOC01000007">
    <property type="protein sequence ID" value="THF62313.1"/>
    <property type="molecule type" value="Genomic_DNA"/>
</dbReference>
<keyword evidence="3" id="KW-1185">Reference proteome</keyword>
<dbReference type="Proteomes" id="UP000308430">
    <property type="component" value="Unassembled WGS sequence"/>
</dbReference>
<evidence type="ECO:0000256" key="1">
    <source>
        <dbReference type="SAM" id="MobiDB-lite"/>
    </source>
</evidence>
<evidence type="ECO:0000313" key="3">
    <source>
        <dbReference type="Proteomes" id="UP000308430"/>
    </source>
</evidence>
<comment type="caution">
    <text evidence="2">The sequence shown here is derived from an EMBL/GenBank/DDBJ whole genome shotgun (WGS) entry which is preliminary data.</text>
</comment>
<proteinExistence type="predicted"/>
<dbReference type="Pfam" id="PF13689">
    <property type="entry name" value="DUF4154"/>
    <property type="match status" value="1"/>
</dbReference>
<organism evidence="2 3">
    <name type="scientific">Pseudothauera nasutitermitis</name>
    <dbReference type="NCBI Taxonomy" id="2565930"/>
    <lineage>
        <taxon>Bacteria</taxon>
        <taxon>Pseudomonadati</taxon>
        <taxon>Pseudomonadota</taxon>
        <taxon>Betaproteobacteria</taxon>
        <taxon>Rhodocyclales</taxon>
        <taxon>Zoogloeaceae</taxon>
        <taxon>Pseudothauera</taxon>
    </lineage>
</organism>
<dbReference type="OrthoDB" id="7355447at2"/>
<sequence>MPIGFGHAAGSVRRHRPFAFRPPPDSHPPMNQSARQRLLSLLAILALLGAPRPANADDAPAQVQEPEAARVVLGILGYSRWPATLDAYRLCIAGRADELAALHAHPATVAQRPVHVHDISLDDPQLASACDALYLGAGIPPAQRLQVLGALGDLPVLTINTADGECSEGSMFCLRPGDAHSGATLLLNLDAIARSGIRVNPRVLQITRRESATP</sequence>
<accession>A0A4S4AR86</accession>
<dbReference type="AlphaFoldDB" id="A0A4S4AR86"/>
<dbReference type="InterPro" id="IPR025293">
    <property type="entry name" value="YfiR/HmsC-like"/>
</dbReference>